<dbReference type="AlphaFoldDB" id="A0A0F9AFD8"/>
<dbReference type="InterPro" id="IPR032528">
    <property type="entry name" value="Ribosom_S30AE_C"/>
</dbReference>
<accession>A0A0F9AFD8</accession>
<proteinExistence type="predicted"/>
<organism evidence="2">
    <name type="scientific">marine sediment metagenome</name>
    <dbReference type="NCBI Taxonomy" id="412755"/>
    <lineage>
        <taxon>unclassified sequences</taxon>
        <taxon>metagenomes</taxon>
        <taxon>ecological metagenomes</taxon>
    </lineage>
</organism>
<gene>
    <name evidence="2" type="ORF">LCGC14_2855650</name>
</gene>
<sequence>TPLEVGDEVSEDITIIRQDFEMKPMPPDEAAMQLDLEAGMDFMVFTNSETGLFSVIYKRKDGNYGLVEPVAK</sequence>
<feature type="non-terminal residue" evidence="2">
    <location>
        <position position="1"/>
    </location>
</feature>
<dbReference type="EMBL" id="LAZR01055051">
    <property type="protein sequence ID" value="KKK77234.1"/>
    <property type="molecule type" value="Genomic_DNA"/>
</dbReference>
<dbReference type="InterPro" id="IPR038416">
    <property type="entry name" value="Ribosom_S30AE_C_sf"/>
</dbReference>
<dbReference type="PANTHER" id="PTHR33231:SF1">
    <property type="entry name" value="30S RIBOSOMAL PROTEIN"/>
    <property type="match status" value="1"/>
</dbReference>
<reference evidence="2" key="1">
    <citation type="journal article" date="2015" name="Nature">
        <title>Complex archaea that bridge the gap between prokaryotes and eukaryotes.</title>
        <authorList>
            <person name="Spang A."/>
            <person name="Saw J.H."/>
            <person name="Jorgensen S.L."/>
            <person name="Zaremba-Niedzwiedzka K."/>
            <person name="Martijn J."/>
            <person name="Lind A.E."/>
            <person name="van Eijk R."/>
            <person name="Schleper C."/>
            <person name="Guy L."/>
            <person name="Ettema T.J."/>
        </authorList>
    </citation>
    <scope>NUCLEOTIDE SEQUENCE</scope>
</reference>
<comment type="caution">
    <text evidence="2">The sequence shown here is derived from an EMBL/GenBank/DDBJ whole genome shotgun (WGS) entry which is preliminary data.</text>
</comment>
<protein>
    <recommendedName>
        <fullName evidence="1">Sigma 54 modulation/S30EA ribosomal protein C-terminal domain-containing protein</fullName>
    </recommendedName>
</protein>
<dbReference type="PANTHER" id="PTHR33231">
    <property type="entry name" value="30S RIBOSOMAL PROTEIN"/>
    <property type="match status" value="1"/>
</dbReference>
<dbReference type="GO" id="GO:0043024">
    <property type="term" value="F:ribosomal small subunit binding"/>
    <property type="evidence" value="ECO:0007669"/>
    <property type="project" value="TreeGrafter"/>
</dbReference>
<dbReference type="Gene3D" id="3.30.505.50">
    <property type="entry name" value="Sigma 54 modulation/S30EA ribosomal protein, C-terminal domain"/>
    <property type="match status" value="1"/>
</dbReference>
<dbReference type="InterPro" id="IPR050574">
    <property type="entry name" value="HPF/YfiA_ribosome-assoc"/>
</dbReference>
<dbReference type="GO" id="GO:0022627">
    <property type="term" value="C:cytosolic small ribosomal subunit"/>
    <property type="evidence" value="ECO:0007669"/>
    <property type="project" value="TreeGrafter"/>
</dbReference>
<evidence type="ECO:0000313" key="2">
    <source>
        <dbReference type="EMBL" id="KKK77234.1"/>
    </source>
</evidence>
<dbReference type="GO" id="GO:0045900">
    <property type="term" value="P:negative regulation of translational elongation"/>
    <property type="evidence" value="ECO:0007669"/>
    <property type="project" value="TreeGrafter"/>
</dbReference>
<evidence type="ECO:0000259" key="1">
    <source>
        <dbReference type="Pfam" id="PF16321"/>
    </source>
</evidence>
<dbReference type="Pfam" id="PF16321">
    <property type="entry name" value="Ribosom_S30AE_C"/>
    <property type="match status" value="1"/>
</dbReference>
<name>A0A0F9AFD8_9ZZZZ</name>
<feature type="domain" description="Sigma 54 modulation/S30EA ribosomal protein C-terminal" evidence="1">
    <location>
        <begin position="15"/>
        <end position="66"/>
    </location>
</feature>